<dbReference type="PANTHER" id="PTHR10302">
    <property type="entry name" value="SINGLE-STRANDED DNA-BINDING PROTEIN"/>
    <property type="match status" value="1"/>
</dbReference>
<dbReference type="Proteomes" id="UP001163823">
    <property type="component" value="Chromosome 6"/>
</dbReference>
<dbReference type="PROSITE" id="PS50935">
    <property type="entry name" value="SSB"/>
    <property type="match status" value="1"/>
</dbReference>
<dbReference type="EMBL" id="JARAOO010000006">
    <property type="protein sequence ID" value="KAJ7966663.1"/>
    <property type="molecule type" value="Genomic_DNA"/>
</dbReference>
<dbReference type="GO" id="GO:0003697">
    <property type="term" value="F:single-stranded DNA binding"/>
    <property type="evidence" value="ECO:0007669"/>
    <property type="project" value="InterPro"/>
</dbReference>
<name>A0AAD7LYW2_QUISA</name>
<protein>
    <submittedName>
        <fullName evidence="3">Protein OSB1, mitochondrial</fullName>
    </submittedName>
</protein>
<reference evidence="3" key="1">
    <citation type="journal article" date="2023" name="Science">
        <title>Elucidation of the pathway for biosynthesis of saponin adjuvants from the soapbark tree.</title>
        <authorList>
            <person name="Reed J."/>
            <person name="Orme A."/>
            <person name="El-Demerdash A."/>
            <person name="Owen C."/>
            <person name="Martin L.B.B."/>
            <person name="Misra R.C."/>
            <person name="Kikuchi S."/>
            <person name="Rejzek M."/>
            <person name="Martin A.C."/>
            <person name="Harkess A."/>
            <person name="Leebens-Mack J."/>
            <person name="Louveau T."/>
            <person name="Stephenson M.J."/>
            <person name="Osbourn A."/>
        </authorList>
    </citation>
    <scope>NUCLEOTIDE SEQUENCE</scope>
    <source>
        <strain evidence="3">S10</strain>
    </source>
</reference>
<evidence type="ECO:0000256" key="1">
    <source>
        <dbReference type="ARBA" id="ARBA00023125"/>
    </source>
</evidence>
<dbReference type="PANTHER" id="PTHR10302:SF18">
    <property type="entry name" value="PROTEIN OSB1, MITOCHONDRIAL"/>
    <property type="match status" value="1"/>
</dbReference>
<gene>
    <name evidence="3" type="ORF">O6P43_016101</name>
</gene>
<sequence length="288" mass="33919">MKTFRLRLVNKLILSSLQRLLPFSFHSVANPKSWNSFDDVVEGGSAVYRHALKFQRPSTINWSDMNCHDIELLGKLENSVSFIGSVARAPKVLNTKSRRFSIYTLLNVRPSRDSNSSSFRVLLLMRDKMAEVAFKHLKHDDFIHVSGYLGSYVKDDGCRNLTLRYKIIVEELNYVAQHCKKLSYREYEESESSQDIGDTGLDKHNNRIHLWQVFFTNPHEWWDNRKRKNNPRQPDFKHRDTDEALWLNQNDPPWVKRQLQLLDLKMDERGQGEHVNTHSRVSSWVYDE</sequence>
<keyword evidence="4" id="KW-1185">Reference proteome</keyword>
<evidence type="ECO:0000313" key="4">
    <source>
        <dbReference type="Proteomes" id="UP001163823"/>
    </source>
</evidence>
<dbReference type="InterPro" id="IPR000424">
    <property type="entry name" value="Primosome_PriB/ssb"/>
</dbReference>
<dbReference type="SUPFAM" id="SSF50249">
    <property type="entry name" value="Nucleic acid-binding proteins"/>
    <property type="match status" value="1"/>
</dbReference>
<dbReference type="InterPro" id="IPR011344">
    <property type="entry name" value="ssDNA-bd"/>
</dbReference>
<proteinExistence type="predicted"/>
<dbReference type="GO" id="GO:0006264">
    <property type="term" value="P:mitochondrial DNA replication"/>
    <property type="evidence" value="ECO:0007669"/>
    <property type="project" value="TreeGrafter"/>
</dbReference>
<dbReference type="GO" id="GO:0042645">
    <property type="term" value="C:mitochondrial nucleoid"/>
    <property type="evidence" value="ECO:0007669"/>
    <property type="project" value="TreeGrafter"/>
</dbReference>
<keyword evidence="1 2" id="KW-0238">DNA-binding</keyword>
<dbReference type="AlphaFoldDB" id="A0AAD7LYW2"/>
<dbReference type="InterPro" id="IPR012340">
    <property type="entry name" value="NA-bd_OB-fold"/>
</dbReference>
<evidence type="ECO:0000313" key="3">
    <source>
        <dbReference type="EMBL" id="KAJ7966663.1"/>
    </source>
</evidence>
<accession>A0AAD7LYW2</accession>
<dbReference type="Gene3D" id="2.40.50.140">
    <property type="entry name" value="Nucleic acid-binding proteins"/>
    <property type="match status" value="1"/>
</dbReference>
<comment type="caution">
    <text evidence="3">The sequence shown here is derived from an EMBL/GenBank/DDBJ whole genome shotgun (WGS) entry which is preliminary data.</text>
</comment>
<organism evidence="3 4">
    <name type="scientific">Quillaja saponaria</name>
    <name type="common">Soap bark tree</name>
    <dbReference type="NCBI Taxonomy" id="32244"/>
    <lineage>
        <taxon>Eukaryota</taxon>
        <taxon>Viridiplantae</taxon>
        <taxon>Streptophyta</taxon>
        <taxon>Embryophyta</taxon>
        <taxon>Tracheophyta</taxon>
        <taxon>Spermatophyta</taxon>
        <taxon>Magnoliopsida</taxon>
        <taxon>eudicotyledons</taxon>
        <taxon>Gunneridae</taxon>
        <taxon>Pentapetalae</taxon>
        <taxon>rosids</taxon>
        <taxon>fabids</taxon>
        <taxon>Fabales</taxon>
        <taxon>Quillajaceae</taxon>
        <taxon>Quillaja</taxon>
    </lineage>
</organism>
<evidence type="ECO:0000256" key="2">
    <source>
        <dbReference type="PROSITE-ProRule" id="PRU00252"/>
    </source>
</evidence>
<dbReference type="KEGG" id="qsa:O6P43_016101"/>